<comment type="caution">
    <text evidence="4">The sequence shown here is derived from an EMBL/GenBank/DDBJ whole genome shotgun (WGS) entry which is preliminary data.</text>
</comment>
<evidence type="ECO:0000259" key="3">
    <source>
        <dbReference type="Pfam" id="PF26640"/>
    </source>
</evidence>
<gene>
    <name evidence="4" type="ORF">TRAPUB_4079</name>
</gene>
<evidence type="ECO:0000256" key="1">
    <source>
        <dbReference type="SAM" id="MobiDB-lite"/>
    </source>
</evidence>
<feature type="compositionally biased region" description="Basic and acidic residues" evidence="1">
    <location>
        <begin position="726"/>
        <end position="741"/>
    </location>
</feature>
<dbReference type="EMBL" id="MNAD01001484">
    <property type="protein sequence ID" value="OJT05153.1"/>
    <property type="molecule type" value="Genomic_DNA"/>
</dbReference>
<name>A0A1M2VC89_TRAPU</name>
<dbReference type="Pfam" id="PF26640">
    <property type="entry name" value="DUF8212"/>
    <property type="match status" value="1"/>
</dbReference>
<keyword evidence="5" id="KW-1185">Reference proteome</keyword>
<dbReference type="InterPro" id="IPR010730">
    <property type="entry name" value="HET"/>
</dbReference>
<feature type="non-terminal residue" evidence="4">
    <location>
        <position position="777"/>
    </location>
</feature>
<accession>A0A1M2VC89</accession>
<evidence type="ECO:0000313" key="5">
    <source>
        <dbReference type="Proteomes" id="UP000184267"/>
    </source>
</evidence>
<reference evidence="4 5" key="1">
    <citation type="submission" date="2016-10" db="EMBL/GenBank/DDBJ databases">
        <title>Genome sequence of the basidiomycete white-rot fungus Trametes pubescens.</title>
        <authorList>
            <person name="Makela M.R."/>
            <person name="Granchi Z."/>
            <person name="Peng M."/>
            <person name="De Vries R.P."/>
            <person name="Grigoriev I."/>
            <person name="Riley R."/>
            <person name="Hilden K."/>
        </authorList>
    </citation>
    <scope>NUCLEOTIDE SEQUENCE [LARGE SCALE GENOMIC DNA]</scope>
    <source>
        <strain evidence="4 5">FBCC735</strain>
    </source>
</reference>
<dbReference type="OrthoDB" id="2742418at2759"/>
<feature type="region of interest" description="Disordered" evidence="1">
    <location>
        <begin position="726"/>
        <end position="777"/>
    </location>
</feature>
<proteinExistence type="predicted"/>
<evidence type="ECO:0000313" key="4">
    <source>
        <dbReference type="EMBL" id="OJT05153.1"/>
    </source>
</evidence>
<feature type="domain" description="DUF8212" evidence="3">
    <location>
        <begin position="318"/>
        <end position="435"/>
    </location>
</feature>
<organism evidence="4 5">
    <name type="scientific">Trametes pubescens</name>
    <name type="common">White-rot fungus</name>
    <dbReference type="NCBI Taxonomy" id="154538"/>
    <lineage>
        <taxon>Eukaryota</taxon>
        <taxon>Fungi</taxon>
        <taxon>Dikarya</taxon>
        <taxon>Basidiomycota</taxon>
        <taxon>Agaricomycotina</taxon>
        <taxon>Agaricomycetes</taxon>
        <taxon>Polyporales</taxon>
        <taxon>Polyporaceae</taxon>
        <taxon>Trametes</taxon>
    </lineage>
</organism>
<dbReference type="InterPro" id="IPR058525">
    <property type="entry name" value="DUF8212"/>
</dbReference>
<sequence>MRLLDTSTGHFHDINSSLDEPYAILSHVWNPPDAPEPEQTFQDLQAIQKKCPTVSILSDSGVSSKVRLACTVARDEGYRLLWLDSCCIDKTSSAELSEAINSMFEWYANSSICYVFLADVEDNKAPRYASDVATSHAVHGSDTPGAVSIVSESQLHLPATENDHCVSQPIHDSHSCPREADSERFTSDAHSATSNFASDNTGNSSPYWTLSLRRRFCSSRWHTRGWTLQELIAPRTVLFLSSGWNILGSKLTLSDLIEEATGVDHDVLTHKKSLCSVSVAQRMWWASGRKTTRIEDEAYCLMGLFGVNLPTVYGEGRRAFIRLQEEIFRTIPDQSIFAWELSEHYTFKRHQTDTVRDQIRKGSRPAMLERGRFDTVDGLFALSPRCFALSKGLGPIPHEDFVARLQGLIPSTTSLPFPAYTITSYGVRGQAVVFRGFIYKRSGRQHVLNLSLLECEDTEGNLIAICLGRTAHMSAMARTTIGFIVSPELQDLSKVFRIFSLPESALCSPKTPVFTIDASFSLQPSRTGLQEISRDVVPPPVDRLPPATARPEAIRVEPYHWCEALLETHGVRLHRLQTRTQTAGHSLHLFALRALASSSSNGTSPIIPCSLRSSIILCAVEVDDQRWIFGDDHIDCSVYVSRVDDFDLSVERAELPQPIYEATVKALHAASSYPLGTRSFEFTHECDESQMAVRVWIEEPCGKKASSLDQKDMEDVLRLGIDMEWREGRRQPKGDQEHWEQREEEEDLTPEDQPLNGDGDTSGVDDEDDFLFPGTFP</sequence>
<dbReference type="AlphaFoldDB" id="A0A1M2VC89"/>
<dbReference type="Proteomes" id="UP000184267">
    <property type="component" value="Unassembled WGS sequence"/>
</dbReference>
<dbReference type="PANTHER" id="PTHR10622">
    <property type="entry name" value="HET DOMAIN-CONTAINING PROTEIN"/>
    <property type="match status" value="1"/>
</dbReference>
<feature type="domain" description="Heterokaryon incompatibility" evidence="2">
    <location>
        <begin position="22"/>
        <end position="230"/>
    </location>
</feature>
<evidence type="ECO:0000259" key="2">
    <source>
        <dbReference type="Pfam" id="PF06985"/>
    </source>
</evidence>
<dbReference type="Pfam" id="PF06985">
    <property type="entry name" value="HET"/>
    <property type="match status" value="1"/>
</dbReference>
<protein>
    <submittedName>
        <fullName evidence="4">Vegetative incompatibility protein HET-E-1</fullName>
    </submittedName>
</protein>
<dbReference type="PANTHER" id="PTHR10622:SF10">
    <property type="entry name" value="HET DOMAIN-CONTAINING PROTEIN"/>
    <property type="match status" value="1"/>
</dbReference>